<evidence type="ECO:0000256" key="1">
    <source>
        <dbReference type="SAM" id="Phobius"/>
    </source>
</evidence>
<keyword evidence="1" id="KW-0812">Transmembrane</keyword>
<feature type="transmembrane region" description="Helical" evidence="1">
    <location>
        <begin position="15"/>
        <end position="34"/>
    </location>
</feature>
<evidence type="ECO:0000313" key="3">
    <source>
        <dbReference type="Proteomes" id="UP000007264"/>
    </source>
</evidence>
<dbReference type="STRING" id="574566.I0YYY4"/>
<dbReference type="GO" id="GO:0006629">
    <property type="term" value="P:lipid metabolic process"/>
    <property type="evidence" value="ECO:0007669"/>
    <property type="project" value="InterPro"/>
</dbReference>
<dbReference type="EMBL" id="AGSI01000007">
    <property type="protein sequence ID" value="EIE23603.1"/>
    <property type="molecule type" value="Genomic_DNA"/>
</dbReference>
<dbReference type="AlphaFoldDB" id="I0YYY4"/>
<feature type="transmembrane region" description="Helical" evidence="1">
    <location>
        <begin position="109"/>
        <end position="134"/>
    </location>
</feature>
<feature type="transmembrane region" description="Helical" evidence="1">
    <location>
        <begin position="177"/>
        <end position="194"/>
    </location>
</feature>
<dbReference type="GeneID" id="17041809"/>
<keyword evidence="1" id="KW-1133">Transmembrane helix</keyword>
<name>I0YYY4_COCSC</name>
<dbReference type="PANTHER" id="PTHR31595">
    <property type="entry name" value="LONG-CHAIN-ALCOHOL O-FATTY-ACYLTRANSFERASE 3-RELATED"/>
    <property type="match status" value="1"/>
</dbReference>
<proteinExistence type="predicted"/>
<keyword evidence="1" id="KW-0472">Membrane</keyword>
<feature type="transmembrane region" description="Helical" evidence="1">
    <location>
        <begin position="46"/>
        <end position="63"/>
    </location>
</feature>
<dbReference type="OrthoDB" id="1077582at2759"/>
<evidence type="ECO:0000313" key="2">
    <source>
        <dbReference type="EMBL" id="EIE23603.1"/>
    </source>
</evidence>
<feature type="transmembrane region" description="Helical" evidence="1">
    <location>
        <begin position="69"/>
        <end position="88"/>
    </location>
</feature>
<dbReference type="Proteomes" id="UP000007264">
    <property type="component" value="Unassembled WGS sequence"/>
</dbReference>
<dbReference type="PANTHER" id="PTHR31595:SF57">
    <property type="entry name" value="OS04G0481900 PROTEIN"/>
    <property type="match status" value="1"/>
</dbReference>
<keyword evidence="3" id="KW-1185">Reference proteome</keyword>
<dbReference type="KEGG" id="csl:COCSUDRAFT_41793"/>
<feature type="transmembrane region" description="Helical" evidence="1">
    <location>
        <begin position="140"/>
        <end position="157"/>
    </location>
</feature>
<dbReference type="InterPro" id="IPR044851">
    <property type="entry name" value="Wax_synthase"/>
</dbReference>
<dbReference type="RefSeq" id="XP_005648147.1">
    <property type="nucleotide sequence ID" value="XM_005648090.1"/>
</dbReference>
<comment type="caution">
    <text evidence="2">The sequence shown here is derived from an EMBL/GenBank/DDBJ whole genome shotgun (WGS) entry which is preliminary data.</text>
</comment>
<organism evidence="2 3">
    <name type="scientific">Coccomyxa subellipsoidea (strain C-169)</name>
    <name type="common">Green microalga</name>
    <dbReference type="NCBI Taxonomy" id="574566"/>
    <lineage>
        <taxon>Eukaryota</taxon>
        <taxon>Viridiplantae</taxon>
        <taxon>Chlorophyta</taxon>
        <taxon>core chlorophytes</taxon>
        <taxon>Trebouxiophyceae</taxon>
        <taxon>Trebouxiophyceae incertae sedis</taxon>
        <taxon>Coccomyxaceae</taxon>
        <taxon>Coccomyxa</taxon>
        <taxon>Coccomyxa subellipsoidea</taxon>
    </lineage>
</organism>
<evidence type="ECO:0008006" key="4">
    <source>
        <dbReference type="Google" id="ProtNLM"/>
    </source>
</evidence>
<gene>
    <name evidence="2" type="ORF">COCSUDRAFT_41793</name>
</gene>
<accession>I0YYY4</accession>
<reference evidence="2 3" key="1">
    <citation type="journal article" date="2012" name="Genome Biol.">
        <title>The genome of the polar eukaryotic microalga coccomyxa subellipsoidea reveals traits of cold adaptation.</title>
        <authorList>
            <person name="Blanc G."/>
            <person name="Agarkova I."/>
            <person name="Grimwood J."/>
            <person name="Kuo A."/>
            <person name="Brueggeman A."/>
            <person name="Dunigan D."/>
            <person name="Gurnon J."/>
            <person name="Ladunga I."/>
            <person name="Lindquist E."/>
            <person name="Lucas S."/>
            <person name="Pangilinan J."/>
            <person name="Proschold T."/>
            <person name="Salamov A."/>
            <person name="Schmutz J."/>
            <person name="Weeks D."/>
            <person name="Yamada T."/>
            <person name="Claverie J.M."/>
            <person name="Grigoriev I."/>
            <person name="Van Etten J."/>
            <person name="Lomsadze A."/>
            <person name="Borodovsky M."/>
        </authorList>
    </citation>
    <scope>NUCLEOTIDE SEQUENCE [LARGE SCALE GENOMIC DNA]</scope>
    <source>
        <strain evidence="2 3">C-169</strain>
    </source>
</reference>
<protein>
    <recommendedName>
        <fullName evidence="4">Wax synthase domain-containing protein</fullName>
    </recommendedName>
</protein>
<sequence>MWTGWLSSLFLSFNTRLEILLFYCILGGSYLYYVASFSKPGTIQRMLASGPILLGNIFVPFIFDPVNEVCTAMSVVFLLTWLGTFKVYDTITEKRLVKTSRGNAQPSIGLRRLGAASSFLVSGIIHEVILWYAIGHVPGATGGWFIFFAIQGPLLAVESELKRWARKRKLEVPRWVAIPLTITLLLTLGDYFFFKPAMQSGLADRVVQSLMQSYTALWSTARNMLGQ</sequence>
<dbReference type="GO" id="GO:0008374">
    <property type="term" value="F:O-acyltransferase activity"/>
    <property type="evidence" value="ECO:0007669"/>
    <property type="project" value="InterPro"/>
</dbReference>